<dbReference type="CDD" id="cd14477">
    <property type="entry name" value="SPX_XPR1_like"/>
    <property type="match status" value="1"/>
</dbReference>
<dbReference type="Proteomes" id="UP000821853">
    <property type="component" value="Chromosome 1"/>
</dbReference>
<dbReference type="OrthoDB" id="9970435at2759"/>
<feature type="coiled-coil region" evidence="6">
    <location>
        <begin position="70"/>
        <end position="97"/>
    </location>
</feature>
<evidence type="ECO:0000256" key="5">
    <source>
        <dbReference type="ARBA" id="ARBA00023136"/>
    </source>
</evidence>
<evidence type="ECO:0000259" key="8">
    <source>
        <dbReference type="PROSITE" id="PS51380"/>
    </source>
</evidence>
<keyword evidence="5 7" id="KW-0472">Membrane</keyword>
<dbReference type="GO" id="GO:0000822">
    <property type="term" value="F:inositol hexakisphosphate binding"/>
    <property type="evidence" value="ECO:0007669"/>
    <property type="project" value="TreeGrafter"/>
</dbReference>
<keyword evidence="11" id="KW-1185">Reference proteome</keyword>
<comment type="subcellular location">
    <subcellularLocation>
        <location evidence="1">Membrane</location>
        <topology evidence="1">Multi-pass membrane protein</topology>
    </subcellularLocation>
</comment>
<feature type="transmembrane region" description="Helical" evidence="7">
    <location>
        <begin position="241"/>
        <end position="262"/>
    </location>
</feature>
<comment type="caution">
    <text evidence="10">The sequence shown here is derived from an EMBL/GenBank/DDBJ whole genome shotgun (WGS) entry which is preliminary data.</text>
</comment>
<evidence type="ECO:0000313" key="10">
    <source>
        <dbReference type="EMBL" id="KAH9360181.1"/>
    </source>
</evidence>
<keyword evidence="3 7" id="KW-0812">Transmembrane</keyword>
<feature type="transmembrane region" description="Helical" evidence="7">
    <location>
        <begin position="345"/>
        <end position="364"/>
    </location>
</feature>
<protein>
    <submittedName>
        <fullName evidence="10">Uncharacterized protein</fullName>
    </submittedName>
</protein>
<dbReference type="Pfam" id="PF03105">
    <property type="entry name" value="SPX"/>
    <property type="match status" value="2"/>
</dbReference>
<feature type="domain" description="SPX" evidence="9">
    <location>
        <begin position="1"/>
        <end position="183"/>
    </location>
</feature>
<feature type="transmembrane region" description="Helical" evidence="7">
    <location>
        <begin position="477"/>
        <end position="496"/>
    </location>
</feature>
<evidence type="ECO:0000256" key="6">
    <source>
        <dbReference type="SAM" id="Coils"/>
    </source>
</evidence>
<feature type="transmembrane region" description="Helical" evidence="7">
    <location>
        <begin position="274"/>
        <end position="295"/>
    </location>
</feature>
<evidence type="ECO:0000256" key="1">
    <source>
        <dbReference type="ARBA" id="ARBA00004141"/>
    </source>
</evidence>
<feature type="transmembrane region" description="Helical" evidence="7">
    <location>
        <begin position="319"/>
        <end position="339"/>
    </location>
</feature>
<dbReference type="VEuPathDB" id="VectorBase:HLOH_061209"/>
<keyword evidence="4 7" id="KW-1133">Transmembrane helix</keyword>
<comment type="similarity">
    <text evidence="2">Belongs to the SYG1 (TC 2.A.94) family.</text>
</comment>
<dbReference type="InterPro" id="IPR004331">
    <property type="entry name" value="SPX_dom"/>
</dbReference>
<dbReference type="Pfam" id="PF03124">
    <property type="entry name" value="EXS"/>
    <property type="match status" value="2"/>
</dbReference>
<dbReference type="GO" id="GO:0016036">
    <property type="term" value="P:cellular response to phosphate starvation"/>
    <property type="evidence" value="ECO:0007669"/>
    <property type="project" value="TreeGrafter"/>
</dbReference>
<evidence type="ECO:0000313" key="11">
    <source>
        <dbReference type="Proteomes" id="UP000821853"/>
    </source>
</evidence>
<evidence type="ECO:0000256" key="4">
    <source>
        <dbReference type="ARBA" id="ARBA00022989"/>
    </source>
</evidence>
<dbReference type="InterPro" id="IPR004342">
    <property type="entry name" value="EXS_C"/>
</dbReference>
<evidence type="ECO:0000256" key="7">
    <source>
        <dbReference type="SAM" id="Phobius"/>
    </source>
</evidence>
<dbReference type="PANTHER" id="PTHR10783">
    <property type="entry name" value="XENOTROPIC AND POLYTROPIC RETROVIRUS RECEPTOR 1-RELATED"/>
    <property type="match status" value="1"/>
</dbReference>
<proteinExistence type="inferred from homology"/>
<name>A0A9J6FB49_HAELO</name>
<gene>
    <name evidence="10" type="ORF">HPB48_001667</name>
</gene>
<dbReference type="PANTHER" id="PTHR10783:SF103">
    <property type="entry name" value="SOLUTE CARRIER FAMILY 53 MEMBER 1"/>
    <property type="match status" value="1"/>
</dbReference>
<dbReference type="PROSITE" id="PS51382">
    <property type="entry name" value="SPX"/>
    <property type="match status" value="1"/>
</dbReference>
<evidence type="ECO:0000256" key="3">
    <source>
        <dbReference type="ARBA" id="ARBA00022692"/>
    </source>
</evidence>
<dbReference type="EMBL" id="JABSTR010000001">
    <property type="protein sequence ID" value="KAH9360181.1"/>
    <property type="molecule type" value="Genomic_DNA"/>
</dbReference>
<feature type="transmembrane region" description="Helical" evidence="7">
    <location>
        <begin position="376"/>
        <end position="400"/>
    </location>
</feature>
<dbReference type="GO" id="GO:0005886">
    <property type="term" value="C:plasma membrane"/>
    <property type="evidence" value="ECO:0007669"/>
    <property type="project" value="TreeGrafter"/>
</dbReference>
<dbReference type="GO" id="GO:0006817">
    <property type="term" value="P:phosphate ion transport"/>
    <property type="evidence" value="ECO:0007669"/>
    <property type="project" value="TreeGrafter"/>
</dbReference>
<accession>A0A9J6FB49</accession>
<organism evidence="10 11">
    <name type="scientific">Haemaphysalis longicornis</name>
    <name type="common">Bush tick</name>
    <dbReference type="NCBI Taxonomy" id="44386"/>
    <lineage>
        <taxon>Eukaryota</taxon>
        <taxon>Metazoa</taxon>
        <taxon>Ecdysozoa</taxon>
        <taxon>Arthropoda</taxon>
        <taxon>Chelicerata</taxon>
        <taxon>Arachnida</taxon>
        <taxon>Acari</taxon>
        <taxon>Parasitiformes</taxon>
        <taxon>Ixodida</taxon>
        <taxon>Ixodoidea</taxon>
        <taxon>Ixodidae</taxon>
        <taxon>Haemaphysalinae</taxon>
        <taxon>Haemaphysalis</taxon>
    </lineage>
</organism>
<reference evidence="10 11" key="1">
    <citation type="journal article" date="2020" name="Cell">
        <title>Large-Scale Comparative Analyses of Tick Genomes Elucidate Their Genetic Diversity and Vector Capacities.</title>
        <authorList>
            <consortium name="Tick Genome and Microbiome Consortium (TIGMIC)"/>
            <person name="Jia N."/>
            <person name="Wang J."/>
            <person name="Shi W."/>
            <person name="Du L."/>
            <person name="Sun Y."/>
            <person name="Zhan W."/>
            <person name="Jiang J.F."/>
            <person name="Wang Q."/>
            <person name="Zhang B."/>
            <person name="Ji P."/>
            <person name="Bell-Sakyi L."/>
            <person name="Cui X.M."/>
            <person name="Yuan T.T."/>
            <person name="Jiang B.G."/>
            <person name="Yang W.F."/>
            <person name="Lam T.T."/>
            <person name="Chang Q.C."/>
            <person name="Ding S.J."/>
            <person name="Wang X.J."/>
            <person name="Zhu J.G."/>
            <person name="Ruan X.D."/>
            <person name="Zhao L."/>
            <person name="Wei J.T."/>
            <person name="Ye R.Z."/>
            <person name="Que T.C."/>
            <person name="Du C.H."/>
            <person name="Zhou Y.H."/>
            <person name="Cheng J.X."/>
            <person name="Dai P.F."/>
            <person name="Guo W.B."/>
            <person name="Han X.H."/>
            <person name="Huang E.J."/>
            <person name="Li L.F."/>
            <person name="Wei W."/>
            <person name="Gao Y.C."/>
            <person name="Liu J.Z."/>
            <person name="Shao H.Z."/>
            <person name="Wang X."/>
            <person name="Wang C.C."/>
            <person name="Yang T.C."/>
            <person name="Huo Q.B."/>
            <person name="Li W."/>
            <person name="Chen H.Y."/>
            <person name="Chen S.E."/>
            <person name="Zhou L.G."/>
            <person name="Ni X.B."/>
            <person name="Tian J.H."/>
            <person name="Sheng Y."/>
            <person name="Liu T."/>
            <person name="Pan Y.S."/>
            <person name="Xia L.Y."/>
            <person name="Li J."/>
            <person name="Zhao F."/>
            <person name="Cao W.C."/>
        </authorList>
    </citation>
    <scope>NUCLEOTIDE SEQUENCE [LARGE SCALE GENOMIC DNA]</scope>
    <source>
        <strain evidence="10">HaeL-2018</strain>
    </source>
</reference>
<dbReference type="OMA" id="FMQLYGV"/>
<evidence type="ECO:0000259" key="9">
    <source>
        <dbReference type="PROSITE" id="PS51382"/>
    </source>
</evidence>
<sequence length="662" mass="75846">MKFTEHLAAHITPEWRKQYISYEEMKTMLYAAVERAPSAEVVEQSVITRYLASFDEEFFQYCDKELAKINTFYSEKLAEATRKFSNLKSELNNYISKLESHRLSGSGRSGSGRLALIRAFDRQAQEVKIHTRKIHDLKLAFSEFYLSLILLQNYQNLNFTGFRKILKKHDKLLGTNLGGQWRQANVEAAPFYTNKDIDRLIQETESLVTTMLEGGDRQKAMKRLRVPPLGDQQSPWVTFKVGLFSGAYIVLIIAVILSGVFSQTRDDWRIVFRLYRGTLLIILFMFLIGVNVYGWRTSGVNHVLIFELDPRNHLSEQHLMEMAAIFGVLWALSVLAFLYSGPLAIPTYANPLALLLLMLVFLVNPLHTMRHQARFWLLRVLGRIFAAPFFYVGFADFWLADQLNSLVPVFIDAQYFVCFYATDFQWMENSDAARCMNRPVNLALRPVLACLPAWFRFAQCLRRYRDTREAFPHLANASKYATTFFVVLFSTLFNVYRGQIAQSAILCAVDEVCEETCRGLRQTEERVVIYTGSTGTIIILVHTPGTGMLAHGIKMLGVIHSDLMVTILAPLEVFRRFVWNFFRLENEHLNNCGKFRAVRDISVAPIDAGNQALLVRMMDEPCGVINRGGAARRDLRKRANKHKKSSLETKVLLEESDDVVDV</sequence>
<feature type="domain" description="EXS" evidence="8">
    <location>
        <begin position="436"/>
        <end position="615"/>
    </location>
</feature>
<dbReference type="GO" id="GO:0005794">
    <property type="term" value="C:Golgi apparatus"/>
    <property type="evidence" value="ECO:0007669"/>
    <property type="project" value="TreeGrafter"/>
</dbReference>
<dbReference type="PROSITE" id="PS51380">
    <property type="entry name" value="EXS"/>
    <property type="match status" value="1"/>
</dbReference>
<evidence type="ECO:0000256" key="2">
    <source>
        <dbReference type="ARBA" id="ARBA00009665"/>
    </source>
</evidence>
<dbReference type="AlphaFoldDB" id="A0A9J6FB49"/>
<keyword evidence="6" id="KW-0175">Coiled coil</keyword>